<dbReference type="AlphaFoldDB" id="A0A8H7BAP7"/>
<evidence type="ECO:0000259" key="1">
    <source>
        <dbReference type="Pfam" id="PF06985"/>
    </source>
</evidence>
<dbReference type="GeneID" id="62199729"/>
<reference evidence="2" key="1">
    <citation type="submission" date="2020-01" db="EMBL/GenBank/DDBJ databases">
        <authorList>
            <person name="Feng Z.H.Z."/>
        </authorList>
    </citation>
    <scope>NUCLEOTIDE SEQUENCE</scope>
    <source>
        <strain evidence="2">CBS107.38</strain>
    </source>
</reference>
<proteinExistence type="predicted"/>
<protein>
    <recommendedName>
        <fullName evidence="1">Heterokaryon incompatibility domain-containing protein</fullName>
    </recommendedName>
</protein>
<comment type="caution">
    <text evidence="2">The sequence shown here is derived from an EMBL/GenBank/DDBJ whole genome shotgun (WGS) entry which is preliminary data.</text>
</comment>
<gene>
    <name evidence="2" type="ORF">GT037_001504</name>
</gene>
<organism evidence="2 3">
    <name type="scientific">Alternaria burnsii</name>
    <dbReference type="NCBI Taxonomy" id="1187904"/>
    <lineage>
        <taxon>Eukaryota</taxon>
        <taxon>Fungi</taxon>
        <taxon>Dikarya</taxon>
        <taxon>Ascomycota</taxon>
        <taxon>Pezizomycotina</taxon>
        <taxon>Dothideomycetes</taxon>
        <taxon>Pleosporomycetidae</taxon>
        <taxon>Pleosporales</taxon>
        <taxon>Pleosporineae</taxon>
        <taxon>Pleosporaceae</taxon>
        <taxon>Alternaria</taxon>
        <taxon>Alternaria sect. Alternaria</taxon>
    </lineage>
</organism>
<dbReference type="EMBL" id="JAAABM010000002">
    <property type="protein sequence ID" value="KAF7679853.1"/>
    <property type="molecule type" value="Genomic_DNA"/>
</dbReference>
<reference evidence="2" key="2">
    <citation type="submission" date="2020-08" db="EMBL/GenBank/DDBJ databases">
        <title>Draft Genome Sequence of Cumin Blight Pathogen Alternaria burnsii.</title>
        <authorList>
            <person name="Feng Z."/>
        </authorList>
    </citation>
    <scope>NUCLEOTIDE SEQUENCE</scope>
    <source>
        <strain evidence="2">CBS107.38</strain>
    </source>
</reference>
<name>A0A8H7BAP7_9PLEO</name>
<dbReference type="PANTHER" id="PTHR33112:SF16">
    <property type="entry name" value="HETEROKARYON INCOMPATIBILITY DOMAIN-CONTAINING PROTEIN"/>
    <property type="match status" value="1"/>
</dbReference>
<feature type="domain" description="Heterokaryon incompatibility" evidence="1">
    <location>
        <begin position="35"/>
        <end position="187"/>
    </location>
</feature>
<accession>A0A8H7BAP7</accession>
<dbReference type="RefSeq" id="XP_038789843.1">
    <property type="nucleotide sequence ID" value="XM_038926551.1"/>
</dbReference>
<keyword evidence="3" id="KW-1185">Reference proteome</keyword>
<dbReference type="Proteomes" id="UP000596902">
    <property type="component" value="Unassembled WGS sequence"/>
</dbReference>
<evidence type="ECO:0000313" key="2">
    <source>
        <dbReference type="EMBL" id="KAF7679853.1"/>
    </source>
</evidence>
<dbReference type="InterPro" id="IPR010730">
    <property type="entry name" value="HET"/>
</dbReference>
<evidence type="ECO:0000313" key="3">
    <source>
        <dbReference type="Proteomes" id="UP000596902"/>
    </source>
</evidence>
<dbReference type="Pfam" id="PF06985">
    <property type="entry name" value="HET"/>
    <property type="match status" value="1"/>
</dbReference>
<sequence>MPVRTELPTRVVYVGTDDEQDPPRLYPGNGEIDGYVALSYCWGGSQKRHQTERNRIDEYMHVLSVERLPKTLQDAIRLTRTLGIQYIWIDSLCIIQDCDEDKNREMARMANIYKNAIFTISAARARSCDDGFLGEQERRAAILQQLSIKLPMNCLNGAIGSVLLYDSREQFGREDTPVNKRAWTYQEQLLSRRVVSFYDDAVEWSCPGCHISDDKLGTDELGVTDPTYLEERAWFSERTDSLSQFLCLVSEYGRELPDVLATLPDSWWSAVYEYTMGSLSNLDDKLPAIAGIASEFQGLAGDVYVAGLWMSHLITDLRWRTGKQLKESSSNPGNRDFKYDAPTWSWASIHECIIDRPYRLDEYDLESNRVEIIDCKVNLVSSFAPFGSVNGGKLVIRAPLKFLSDKQVKEMLAQRFCNSRSIGILFLDNRSRHHADEPTTPHDGAAPHIESTGVWFLGLSKHPDLNYEPGGLALAKRGDGLFERIGVFQMYVGEDWLEYGTTERNELRSSWGDDYVITTVTIV</sequence>
<dbReference type="PANTHER" id="PTHR33112">
    <property type="entry name" value="DOMAIN PROTEIN, PUTATIVE-RELATED"/>
    <property type="match status" value="1"/>
</dbReference>